<dbReference type="GO" id="GO:0005829">
    <property type="term" value="C:cytosol"/>
    <property type="evidence" value="ECO:0007669"/>
    <property type="project" value="TreeGrafter"/>
</dbReference>
<dbReference type="PROSITE" id="PS50042">
    <property type="entry name" value="CNMP_BINDING_3"/>
    <property type="match status" value="1"/>
</dbReference>
<dbReference type="SMART" id="SM00100">
    <property type="entry name" value="cNMP"/>
    <property type="match status" value="1"/>
</dbReference>
<dbReference type="Gene3D" id="2.60.120.10">
    <property type="entry name" value="Jelly Rolls"/>
    <property type="match status" value="1"/>
</dbReference>
<dbReference type="Pfam" id="PF00027">
    <property type="entry name" value="cNMP_binding"/>
    <property type="match status" value="1"/>
</dbReference>
<protein>
    <submittedName>
        <fullName evidence="2">Transcriptional regulator, crp/fnr family</fullName>
    </submittedName>
</protein>
<dbReference type="AlphaFoldDB" id="A0A0W8G1S4"/>
<proteinExistence type="predicted"/>
<comment type="caution">
    <text evidence="2">The sequence shown here is derived from an EMBL/GenBank/DDBJ whole genome shotgun (WGS) entry which is preliminary data.</text>
</comment>
<name>A0A0W8G1S4_9ZZZZ</name>
<accession>A0A0W8G1S4</accession>
<evidence type="ECO:0000313" key="2">
    <source>
        <dbReference type="EMBL" id="KUG27124.1"/>
    </source>
</evidence>
<dbReference type="InterPro" id="IPR014710">
    <property type="entry name" value="RmlC-like_jellyroll"/>
</dbReference>
<feature type="domain" description="Cyclic nucleotide-binding" evidence="1">
    <location>
        <begin position="26"/>
        <end position="146"/>
    </location>
</feature>
<evidence type="ECO:0000259" key="1">
    <source>
        <dbReference type="PROSITE" id="PS50042"/>
    </source>
</evidence>
<dbReference type="InterPro" id="IPR000595">
    <property type="entry name" value="cNMP-bd_dom"/>
</dbReference>
<reference evidence="2" key="1">
    <citation type="journal article" date="2015" name="Proc. Natl. Acad. Sci. U.S.A.">
        <title>Networks of energetic and metabolic interactions define dynamics in microbial communities.</title>
        <authorList>
            <person name="Embree M."/>
            <person name="Liu J.K."/>
            <person name="Al-Bassam M.M."/>
            <person name="Zengler K."/>
        </authorList>
    </citation>
    <scope>NUCLEOTIDE SEQUENCE</scope>
</reference>
<dbReference type="InterPro" id="IPR018490">
    <property type="entry name" value="cNMP-bd_dom_sf"/>
</dbReference>
<dbReference type="GO" id="GO:0003700">
    <property type="term" value="F:DNA-binding transcription factor activity"/>
    <property type="evidence" value="ECO:0007669"/>
    <property type="project" value="TreeGrafter"/>
</dbReference>
<gene>
    <name evidence="2" type="ORF">ASZ90_003019</name>
</gene>
<dbReference type="EMBL" id="LNQE01000360">
    <property type="protein sequence ID" value="KUG27124.1"/>
    <property type="molecule type" value="Genomic_DNA"/>
</dbReference>
<dbReference type="PANTHER" id="PTHR24567">
    <property type="entry name" value="CRP FAMILY TRANSCRIPTIONAL REGULATORY PROTEIN"/>
    <property type="match status" value="1"/>
</dbReference>
<dbReference type="SUPFAM" id="SSF51206">
    <property type="entry name" value="cAMP-binding domain-like"/>
    <property type="match status" value="1"/>
</dbReference>
<sequence length="163" mass="17928">MGTLPPKKKPDTGPARLADLFDGTKWGEDFTRQEVDIIASHLGLTTFADGEYVFREGDRQDFMAFIVSGQVDIVKESQDAAEAFIITLPPRTHLGEMAFVDGEPRSASARAKGDVTLLVLPKARFHAILAEHPAIGVKMLMKIARLLSRRLRQTTGRLVCAPL</sequence>
<dbReference type="CDD" id="cd00038">
    <property type="entry name" value="CAP_ED"/>
    <property type="match status" value="1"/>
</dbReference>
<dbReference type="PANTHER" id="PTHR24567:SF74">
    <property type="entry name" value="HTH-TYPE TRANSCRIPTIONAL REGULATOR ARCR"/>
    <property type="match status" value="1"/>
</dbReference>
<organism evidence="2">
    <name type="scientific">hydrocarbon metagenome</name>
    <dbReference type="NCBI Taxonomy" id="938273"/>
    <lineage>
        <taxon>unclassified sequences</taxon>
        <taxon>metagenomes</taxon>
        <taxon>ecological metagenomes</taxon>
    </lineage>
</organism>
<dbReference type="InterPro" id="IPR050397">
    <property type="entry name" value="Env_Response_Regulators"/>
</dbReference>